<organism evidence="1 2">
    <name type="scientific">Sphaerotilus phage vB_SnaP-R1</name>
    <dbReference type="NCBI Taxonomy" id="2696336"/>
    <lineage>
        <taxon>Viruses</taxon>
        <taxon>Duplodnaviria</taxon>
        <taxon>Heunggongvirae</taxon>
        <taxon>Uroviricota</taxon>
        <taxon>Caudoviricetes</taxon>
        <taxon>Autographivirales</taxon>
        <taxon>Autoscriptoviridae</taxon>
        <taxon>Natansvirus</taxon>
        <taxon>Natansvirus SnaPR1</taxon>
    </lineage>
</organism>
<keyword evidence="2" id="KW-1185">Reference proteome</keyword>
<accession>A0A6B9SVN2</accession>
<protein>
    <submittedName>
        <fullName evidence="1">Uncharacterized protein</fullName>
    </submittedName>
</protein>
<dbReference type="Proteomes" id="UP000464416">
    <property type="component" value="Segment"/>
</dbReference>
<sequence length="36" mass="4255">MIRVQGTAWISEYSGNDCTWKVYRTANVTYKKRRTA</sequence>
<evidence type="ECO:0000313" key="1">
    <source>
        <dbReference type="EMBL" id="QHJ75362.1"/>
    </source>
</evidence>
<gene>
    <name evidence="1" type="ORF">SnaR1_gp21</name>
</gene>
<evidence type="ECO:0000313" key="2">
    <source>
        <dbReference type="Proteomes" id="UP000464416"/>
    </source>
</evidence>
<proteinExistence type="predicted"/>
<name>A0A6B9SVN2_9CAUD</name>
<reference evidence="1 2" key="1">
    <citation type="submission" date="2019-12" db="EMBL/GenBank/DDBJ databases">
        <title>The first sequenced Sphaerotilus natans bacteriophage genome is one of a kind - characterization and potential to control this filamentous bacterium in WWTP.</title>
        <authorList>
            <person name="Ferreira R."/>
            <person name="Amado R."/>
            <person name="Padrao J."/>
            <person name="Ferreira V."/>
            <person name="Dias N.M."/>
            <person name="Melo L.D.R."/>
            <person name="Azeredo J."/>
            <person name="Santos S.B."/>
            <person name="Nicolau A."/>
        </authorList>
    </citation>
    <scope>NUCLEOTIDE SEQUENCE [LARGE SCALE GENOMIC DNA]</scope>
</reference>
<dbReference type="EMBL" id="MN844877">
    <property type="protein sequence ID" value="QHJ75362.1"/>
    <property type="molecule type" value="Genomic_DNA"/>
</dbReference>